<dbReference type="PANTHER" id="PTHR30204">
    <property type="entry name" value="REDOX-CYCLING DRUG-SENSING TRANSCRIPTIONAL ACTIVATOR SOXR"/>
    <property type="match status" value="1"/>
</dbReference>
<evidence type="ECO:0000313" key="4">
    <source>
        <dbReference type="EMBL" id="GAC49928.1"/>
    </source>
</evidence>
<dbReference type="EMBL" id="BANR01000018">
    <property type="protein sequence ID" value="GAC49928.1"/>
    <property type="molecule type" value="Genomic_DNA"/>
</dbReference>
<keyword evidence="1" id="KW-0238">DNA-binding</keyword>
<dbReference type="eggNOG" id="COG0789">
    <property type="taxonomic scope" value="Bacteria"/>
</dbReference>
<organism evidence="4 5">
    <name type="scientific">Gordonia aichiensis NBRC 108223</name>
    <dbReference type="NCBI Taxonomy" id="1220583"/>
    <lineage>
        <taxon>Bacteria</taxon>
        <taxon>Bacillati</taxon>
        <taxon>Actinomycetota</taxon>
        <taxon>Actinomycetes</taxon>
        <taxon>Mycobacteriales</taxon>
        <taxon>Gordoniaceae</taxon>
        <taxon>Gordonia</taxon>
    </lineage>
</organism>
<dbReference type="InterPro" id="IPR047057">
    <property type="entry name" value="MerR_fam"/>
</dbReference>
<dbReference type="GO" id="GO:0003700">
    <property type="term" value="F:DNA-binding transcription factor activity"/>
    <property type="evidence" value="ECO:0007669"/>
    <property type="project" value="InterPro"/>
</dbReference>
<comment type="caution">
    <text evidence="4">The sequence shown here is derived from an EMBL/GenBank/DDBJ whole genome shotgun (WGS) entry which is preliminary data.</text>
</comment>
<dbReference type="CDD" id="cd01105">
    <property type="entry name" value="HTH_GlnR-like"/>
    <property type="match status" value="1"/>
</dbReference>
<dbReference type="SUPFAM" id="SSF46955">
    <property type="entry name" value="Putative DNA-binding domain"/>
    <property type="match status" value="1"/>
</dbReference>
<dbReference type="PROSITE" id="PS50937">
    <property type="entry name" value="HTH_MERR_2"/>
    <property type="match status" value="1"/>
</dbReference>
<dbReference type="PANTHER" id="PTHR30204:SF3">
    <property type="entry name" value="HTH MERR-TYPE DOMAIN-CONTAINING PROTEIN"/>
    <property type="match status" value="1"/>
</dbReference>
<feature type="region of interest" description="Disordered" evidence="2">
    <location>
        <begin position="200"/>
        <end position="261"/>
    </location>
</feature>
<protein>
    <submittedName>
        <fullName evidence="4">Putative MerR family transcriptional regulator</fullName>
    </submittedName>
</protein>
<dbReference type="InterPro" id="IPR009061">
    <property type="entry name" value="DNA-bd_dom_put_sf"/>
</dbReference>
<evidence type="ECO:0000313" key="5">
    <source>
        <dbReference type="Proteomes" id="UP000010988"/>
    </source>
</evidence>
<dbReference type="STRING" id="1220583.GOACH_18_00520"/>
<sequence length="261" mass="27782">MGDVPFDGGDGQPSDSETTSDEHVDARAEQSTAGYPPRRGSTQGSLDDIAPGLFPNDTVPDELVGYRVPSACQIAGITYRQLDYWARTSLVVPSIRGAAGSGSQRLYSFKDILVLKIVKRLLDTGISLQNIRVAVDHLRQRGVEDLAGITLFSDGTTVYECTSAEEVVDLLQGGQGVFGIAVNGAMRELTGAIADFPGERADGGITESAPEDSSSNSQAPGPCCRRRLWKVTTAEPSPPTVKGRRVAADTMTESLRRRPAA</sequence>
<gene>
    <name evidence="4" type="ORF">GOACH_18_00520</name>
</gene>
<keyword evidence="5" id="KW-1185">Reference proteome</keyword>
<reference evidence="4 5" key="1">
    <citation type="submission" date="2012-12" db="EMBL/GenBank/DDBJ databases">
        <title>Whole genome shotgun sequence of Gordonia aichiensis NBRC 108223.</title>
        <authorList>
            <person name="Isaki-Nakamura S."/>
            <person name="Hosoyama A."/>
            <person name="Tsuchikane K."/>
            <person name="Ando Y."/>
            <person name="Baba S."/>
            <person name="Ohji S."/>
            <person name="Hamada M."/>
            <person name="Tamura T."/>
            <person name="Yamazoe A."/>
            <person name="Yamazaki S."/>
            <person name="Fujita N."/>
        </authorList>
    </citation>
    <scope>NUCLEOTIDE SEQUENCE [LARGE SCALE GENOMIC DNA]</scope>
    <source>
        <strain evidence="4 5">NBRC 108223</strain>
    </source>
</reference>
<evidence type="ECO:0000256" key="1">
    <source>
        <dbReference type="ARBA" id="ARBA00023125"/>
    </source>
</evidence>
<dbReference type="SMART" id="SM00422">
    <property type="entry name" value="HTH_MERR"/>
    <property type="match status" value="1"/>
</dbReference>
<dbReference type="GO" id="GO:0003677">
    <property type="term" value="F:DNA binding"/>
    <property type="evidence" value="ECO:0007669"/>
    <property type="project" value="UniProtKB-KW"/>
</dbReference>
<accession>L7KQE7</accession>
<proteinExistence type="predicted"/>
<dbReference type="InterPro" id="IPR000551">
    <property type="entry name" value="MerR-type_HTH_dom"/>
</dbReference>
<dbReference type="Proteomes" id="UP000010988">
    <property type="component" value="Unassembled WGS sequence"/>
</dbReference>
<dbReference type="Pfam" id="PF13411">
    <property type="entry name" value="MerR_1"/>
    <property type="match status" value="1"/>
</dbReference>
<evidence type="ECO:0000259" key="3">
    <source>
        <dbReference type="PROSITE" id="PS50937"/>
    </source>
</evidence>
<evidence type="ECO:0000256" key="2">
    <source>
        <dbReference type="SAM" id="MobiDB-lite"/>
    </source>
</evidence>
<dbReference type="AlphaFoldDB" id="L7KQE7"/>
<dbReference type="Gene3D" id="1.10.1660.10">
    <property type="match status" value="1"/>
</dbReference>
<name>L7KQE7_9ACTN</name>
<feature type="region of interest" description="Disordered" evidence="2">
    <location>
        <begin position="1"/>
        <end position="52"/>
    </location>
</feature>
<feature type="domain" description="HTH merR-type" evidence="3">
    <location>
        <begin position="65"/>
        <end position="137"/>
    </location>
</feature>